<dbReference type="Proteomes" id="UP000032027">
    <property type="component" value="Chromosome"/>
</dbReference>
<dbReference type="RefSeq" id="WP_237087706.1">
    <property type="nucleotide sequence ID" value="NZ_CP010868.1"/>
</dbReference>
<protein>
    <submittedName>
        <fullName evidence="2">Uncharacterized protein</fullName>
    </submittedName>
</protein>
<evidence type="ECO:0000256" key="1">
    <source>
        <dbReference type="SAM" id="Phobius"/>
    </source>
</evidence>
<dbReference type="AlphaFoldDB" id="A0A0C5BU28"/>
<feature type="transmembrane region" description="Helical" evidence="1">
    <location>
        <begin position="20"/>
        <end position="43"/>
    </location>
</feature>
<dbReference type="GeneID" id="70359997"/>
<organism evidence="2 3">
    <name type="scientific">Nitrosopumilus piranensis</name>
    <dbReference type="NCBI Taxonomy" id="1582439"/>
    <lineage>
        <taxon>Archaea</taxon>
        <taxon>Nitrososphaerota</taxon>
        <taxon>Nitrososphaeria</taxon>
        <taxon>Nitrosopumilales</taxon>
        <taxon>Nitrosopumilaceae</taxon>
        <taxon>Nitrosopumilus</taxon>
    </lineage>
</organism>
<reference evidence="2 3" key="3">
    <citation type="journal article" date="2019" name="Int. J. Syst. Evol. Microbiol.">
        <title>Nitrosopumilus adriaticus sp. nov. and Nitrosopumilus piranensis sp. nov., two ammonia-oxidizing archaea from the Adriatic Sea and members of the class Nitrososphaeria.</title>
        <authorList>
            <person name="Bayer B."/>
            <person name="Vojvoda J."/>
            <person name="Reinthaler T."/>
            <person name="Reyes C."/>
            <person name="Pinto M."/>
            <person name="Herndl G.J."/>
        </authorList>
    </citation>
    <scope>NUCLEOTIDE SEQUENCE [LARGE SCALE GENOMIC DNA]</scope>
    <source>
        <strain evidence="2 3">D3C</strain>
    </source>
</reference>
<sequence>MSAIKRQPNQVKSSSDKKSLLVIGGVIAIASVVLFAYLMWYVAPEENLESVKIVAVTESGCIGETYDGYAVNIGACDASPGEWVTAAVDQKAKERAALMNPTS</sequence>
<reference evidence="3" key="1">
    <citation type="submission" date="2015-02" db="EMBL/GenBank/DDBJ databases">
        <title>Characterization of two novel Thaumarchaeota isolated from the Northern Adriatic Sea.</title>
        <authorList>
            <person name="Bayer B."/>
            <person name="Vojvoda J."/>
            <person name="Offre P."/>
            <person name="Srivastava A."/>
            <person name="Elisabeth N."/>
            <person name="Garcia J.A.L."/>
            <person name="Schleper C."/>
            <person name="Herndl G.J."/>
        </authorList>
    </citation>
    <scope>NUCLEOTIDE SEQUENCE [LARGE SCALE GENOMIC DNA]</scope>
    <source>
        <strain evidence="3">D3C</strain>
    </source>
</reference>
<keyword evidence="1" id="KW-0472">Membrane</keyword>
<dbReference type="EMBL" id="CP010868">
    <property type="protein sequence ID" value="AJM91786.1"/>
    <property type="molecule type" value="Genomic_DNA"/>
</dbReference>
<dbReference type="PATRIC" id="fig|1582439.9.peg.580"/>
<keyword evidence="1" id="KW-1133">Transmembrane helix</keyword>
<accession>A0A0C5BU28</accession>
<gene>
    <name evidence="2" type="ORF">NPIRD3C_0572</name>
</gene>
<proteinExistence type="predicted"/>
<dbReference type="KEGG" id="nid:NPIRD3C_0572"/>
<reference evidence="2 3" key="2">
    <citation type="journal article" date="2016" name="ISME J.">
        <title>Physiological and genomic characterization of two novel marine thaumarchaeal strains indicates niche differentiation.</title>
        <authorList>
            <person name="Bayer B."/>
            <person name="Vojvoda J."/>
            <person name="Offre P."/>
            <person name="Alves R.J."/>
            <person name="Elisabeth N.H."/>
            <person name="Garcia J.A."/>
            <person name="Volland J.M."/>
            <person name="Srivastava A."/>
            <person name="Schleper C."/>
            <person name="Herndl G.J."/>
        </authorList>
    </citation>
    <scope>NUCLEOTIDE SEQUENCE [LARGE SCALE GENOMIC DNA]</scope>
    <source>
        <strain evidence="2 3">D3C</strain>
    </source>
</reference>
<evidence type="ECO:0000313" key="2">
    <source>
        <dbReference type="EMBL" id="AJM91786.1"/>
    </source>
</evidence>
<keyword evidence="3" id="KW-1185">Reference proteome</keyword>
<keyword evidence="1" id="KW-0812">Transmembrane</keyword>
<dbReference type="HOGENOM" id="CLU_2299215_0_0_2"/>
<name>A0A0C5BU28_9ARCH</name>
<evidence type="ECO:0000313" key="3">
    <source>
        <dbReference type="Proteomes" id="UP000032027"/>
    </source>
</evidence>